<feature type="domain" description="DUF4143" evidence="1">
    <location>
        <begin position="5"/>
        <end position="64"/>
    </location>
</feature>
<dbReference type="InterPro" id="IPR025420">
    <property type="entry name" value="DUF4143"/>
</dbReference>
<comment type="caution">
    <text evidence="2">The sequence shown here is derived from an EMBL/GenBank/DDBJ whole genome shotgun (WGS) entry which is preliminary data.</text>
</comment>
<gene>
    <name evidence="2" type="ORF">HMPREF1062_01315</name>
</gene>
<accession>I9R0K8</accession>
<reference evidence="2 3" key="1">
    <citation type="submission" date="2012-02" db="EMBL/GenBank/DDBJ databases">
        <title>The Genome Sequence of Bacteroides cellulosilyticus CL02T12C19.</title>
        <authorList>
            <consortium name="The Broad Institute Genome Sequencing Platform"/>
            <person name="Earl A."/>
            <person name="Ward D."/>
            <person name="Feldgarden M."/>
            <person name="Gevers D."/>
            <person name="Zitomersky N.L."/>
            <person name="Coyne M.J."/>
            <person name="Comstock L.E."/>
            <person name="Young S.K."/>
            <person name="Zeng Q."/>
            <person name="Gargeya S."/>
            <person name="Fitzgerald M."/>
            <person name="Haas B."/>
            <person name="Abouelleil A."/>
            <person name="Alvarado L."/>
            <person name="Arachchi H.M."/>
            <person name="Berlin A."/>
            <person name="Chapman S.B."/>
            <person name="Gearin G."/>
            <person name="Goldberg J."/>
            <person name="Griggs A."/>
            <person name="Gujja S."/>
            <person name="Hansen M."/>
            <person name="Heiman D."/>
            <person name="Howarth C."/>
            <person name="Larimer J."/>
            <person name="Lui A."/>
            <person name="MacDonald P.J.P."/>
            <person name="McCowen C."/>
            <person name="Montmayeur A."/>
            <person name="Murphy C."/>
            <person name="Neiman D."/>
            <person name="Pearson M."/>
            <person name="Priest M."/>
            <person name="Roberts A."/>
            <person name="Saif S."/>
            <person name="Shea T."/>
            <person name="Sisk P."/>
            <person name="Stolte C."/>
            <person name="Sykes S."/>
            <person name="Wortman J."/>
            <person name="Nusbaum C."/>
            <person name="Birren B."/>
        </authorList>
    </citation>
    <scope>NUCLEOTIDE SEQUENCE [LARGE SCALE GENOMIC DNA]</scope>
    <source>
        <strain evidence="2 3">CL02T12C19</strain>
    </source>
</reference>
<dbReference type="EMBL" id="AGXG01000025">
    <property type="protein sequence ID" value="EIY35413.1"/>
    <property type="molecule type" value="Genomic_DNA"/>
</dbReference>
<dbReference type="PATRIC" id="fig|997874.3.peg.1346"/>
<dbReference type="Pfam" id="PF13635">
    <property type="entry name" value="DUF4143"/>
    <property type="match status" value="1"/>
</dbReference>
<protein>
    <recommendedName>
        <fullName evidence="1">DUF4143 domain-containing protein</fullName>
    </recommendedName>
</protein>
<evidence type="ECO:0000313" key="2">
    <source>
        <dbReference type="EMBL" id="EIY35413.1"/>
    </source>
</evidence>
<dbReference type="Proteomes" id="UP000003741">
    <property type="component" value="Unassembled WGS sequence"/>
</dbReference>
<name>I9R0K8_9BACE</name>
<keyword evidence="3" id="KW-1185">Reference proteome</keyword>
<sequence length="99" mass="11969">MLESRTHEEAGALWENFIISERIKHNAYSDSYCNSWFWRTQQQKEIDYIEEEDGQISTFEFKWNPGAKYKYPQQFIEAYPNSSFKVINRSNIEEFLLDL</sequence>
<dbReference type="AlphaFoldDB" id="I9R0K8"/>
<dbReference type="HOGENOM" id="CLU_2314480_0_0_10"/>
<evidence type="ECO:0000259" key="1">
    <source>
        <dbReference type="Pfam" id="PF13635"/>
    </source>
</evidence>
<proteinExistence type="predicted"/>
<organism evidence="2 3">
    <name type="scientific">Bacteroides cellulosilyticus CL02T12C19</name>
    <dbReference type="NCBI Taxonomy" id="997874"/>
    <lineage>
        <taxon>Bacteria</taxon>
        <taxon>Pseudomonadati</taxon>
        <taxon>Bacteroidota</taxon>
        <taxon>Bacteroidia</taxon>
        <taxon>Bacteroidales</taxon>
        <taxon>Bacteroidaceae</taxon>
        <taxon>Bacteroides</taxon>
    </lineage>
</organism>
<evidence type="ECO:0000313" key="3">
    <source>
        <dbReference type="Proteomes" id="UP000003741"/>
    </source>
</evidence>